<name>A0A3N4MKR5_9PEZI</name>
<dbReference type="EMBL" id="ML121528">
    <property type="protein sequence ID" value="RPB28835.1"/>
    <property type="molecule type" value="Genomic_DNA"/>
</dbReference>
<evidence type="ECO:0000313" key="3">
    <source>
        <dbReference type="Proteomes" id="UP000267821"/>
    </source>
</evidence>
<feature type="region of interest" description="Disordered" evidence="1">
    <location>
        <begin position="439"/>
        <end position="473"/>
    </location>
</feature>
<reference evidence="2 3" key="1">
    <citation type="journal article" date="2018" name="Nat. Ecol. Evol.">
        <title>Pezizomycetes genomes reveal the molecular basis of ectomycorrhizal truffle lifestyle.</title>
        <authorList>
            <person name="Murat C."/>
            <person name="Payen T."/>
            <person name="Noel B."/>
            <person name="Kuo A."/>
            <person name="Morin E."/>
            <person name="Chen J."/>
            <person name="Kohler A."/>
            <person name="Krizsan K."/>
            <person name="Balestrini R."/>
            <person name="Da Silva C."/>
            <person name="Montanini B."/>
            <person name="Hainaut M."/>
            <person name="Levati E."/>
            <person name="Barry K.W."/>
            <person name="Belfiori B."/>
            <person name="Cichocki N."/>
            <person name="Clum A."/>
            <person name="Dockter R.B."/>
            <person name="Fauchery L."/>
            <person name="Guy J."/>
            <person name="Iotti M."/>
            <person name="Le Tacon F."/>
            <person name="Lindquist E.A."/>
            <person name="Lipzen A."/>
            <person name="Malagnac F."/>
            <person name="Mello A."/>
            <person name="Molinier V."/>
            <person name="Miyauchi S."/>
            <person name="Poulain J."/>
            <person name="Riccioni C."/>
            <person name="Rubini A."/>
            <person name="Sitrit Y."/>
            <person name="Splivallo R."/>
            <person name="Traeger S."/>
            <person name="Wang M."/>
            <person name="Zifcakova L."/>
            <person name="Wipf D."/>
            <person name="Zambonelli A."/>
            <person name="Paolocci F."/>
            <person name="Nowrousian M."/>
            <person name="Ottonello S."/>
            <person name="Baldrian P."/>
            <person name="Spatafora J.W."/>
            <person name="Henrissat B."/>
            <person name="Nagy L.G."/>
            <person name="Aury J.M."/>
            <person name="Wincker P."/>
            <person name="Grigoriev I.V."/>
            <person name="Bonfante P."/>
            <person name="Martin F.M."/>
        </authorList>
    </citation>
    <scope>NUCLEOTIDE SEQUENCE [LARGE SCALE GENOMIC DNA]</scope>
    <source>
        <strain evidence="2 3">ATCC MYA-4762</strain>
    </source>
</reference>
<evidence type="ECO:0000313" key="2">
    <source>
        <dbReference type="EMBL" id="RPB28835.1"/>
    </source>
</evidence>
<dbReference type="OrthoDB" id="5383784at2759"/>
<feature type="compositionally biased region" description="Polar residues" evidence="1">
    <location>
        <begin position="34"/>
        <end position="46"/>
    </location>
</feature>
<organism evidence="2 3">
    <name type="scientific">Terfezia boudieri ATCC MYA-4762</name>
    <dbReference type="NCBI Taxonomy" id="1051890"/>
    <lineage>
        <taxon>Eukaryota</taxon>
        <taxon>Fungi</taxon>
        <taxon>Dikarya</taxon>
        <taxon>Ascomycota</taxon>
        <taxon>Pezizomycotina</taxon>
        <taxon>Pezizomycetes</taxon>
        <taxon>Pezizales</taxon>
        <taxon>Pezizaceae</taxon>
        <taxon>Terfezia</taxon>
    </lineage>
</organism>
<dbReference type="InParanoid" id="A0A3N4MKR5"/>
<sequence>MRNGAYIRALGRMPFELSTFSQHPAEPDVEQDNDSAPINENSSPTNRPHPPWTGLQSELASAQNDVLVTVGLFLRETHPRPKEEKVGLFMKENEVGLIVKALDLTAAYLGGWSLVNLRSRLQTLRVYEHVRFKDVARMAIFHQHFLDPFIGMPAHLAFQAFGLLTDHLSSRLLIGLARTPMFQNPETGKLRKYSMITLEALDIILQLGSWGLAFPLYEYSTLQTLNLAPKWPIFPPIRTITESWKHFTITTPHSGIFPAWVPLFALRILDSNVILSFIQSKIFQKIHSWCFDTLRRILPRPNNPDQASIQAALESDDDLDYEDQDARERRRRRRAGHVRRRRRARRSDAIALQEQEQEGSTTATAGATEPPNDTMTWQYEDIDDIAAEIEASTAVEAGDIQETVVVAAVGQSDAPETEMEIIEELGDLIDLDSPIGTHIPGDITPNPPPGSSSLPSQVFQNTPPSQNTHEESLLDEDIPPMRPLLPHFNHRSQHRLTTLSCHPCDTAASHIAEALATGLTIRAEGVILRSIARQYLLRQTNGVHGPATTRNWQTGAVIRLADMYHPRDYMGGWAATLKSMIVGQIAAWGLWEATYWASTWLGVTFFQYHKI</sequence>
<feature type="region of interest" description="Disordered" evidence="1">
    <location>
        <begin position="24"/>
        <end position="53"/>
    </location>
</feature>
<feature type="compositionally biased region" description="Acidic residues" evidence="1">
    <location>
        <begin position="314"/>
        <end position="325"/>
    </location>
</feature>
<feature type="compositionally biased region" description="Basic residues" evidence="1">
    <location>
        <begin position="329"/>
        <end position="345"/>
    </location>
</feature>
<feature type="compositionally biased region" description="Polar residues" evidence="1">
    <location>
        <begin position="457"/>
        <end position="467"/>
    </location>
</feature>
<accession>A0A3N4MKR5</accession>
<evidence type="ECO:0000256" key="1">
    <source>
        <dbReference type="SAM" id="MobiDB-lite"/>
    </source>
</evidence>
<dbReference type="AlphaFoldDB" id="A0A3N4MKR5"/>
<dbReference type="Proteomes" id="UP000267821">
    <property type="component" value="Unassembled WGS sequence"/>
</dbReference>
<protein>
    <submittedName>
        <fullName evidence="2">Uncharacterized protein</fullName>
    </submittedName>
</protein>
<feature type="region of interest" description="Disordered" evidence="1">
    <location>
        <begin position="311"/>
        <end position="375"/>
    </location>
</feature>
<proteinExistence type="predicted"/>
<gene>
    <name evidence="2" type="ORF">L211DRAFT_881154</name>
</gene>
<keyword evidence="3" id="KW-1185">Reference proteome</keyword>